<dbReference type="EMBL" id="MN739271">
    <property type="protein sequence ID" value="QHS96323.1"/>
    <property type="molecule type" value="Genomic_DNA"/>
</dbReference>
<accession>A0A6C0BYG8</accession>
<name>A0A6C0BYG8_9ZZZZ</name>
<evidence type="ECO:0000313" key="2">
    <source>
        <dbReference type="EMBL" id="QHS96323.1"/>
    </source>
</evidence>
<dbReference type="AlphaFoldDB" id="A0A6C0BYG8"/>
<sequence length="130" mass="14924">MKTITFLFDDINCTSSKTELNTTLVCSLWKHHMNEIGLNYVICTRTEHEHLWNCNPTVIDIPNVKEHIYIKYRIQNLAGNRRLDAYVSVPSILIRSSIELFAITAISLIGLIFYIGILYSCIIITCFSPI</sequence>
<keyword evidence="1" id="KW-0812">Transmembrane</keyword>
<reference evidence="2" key="1">
    <citation type="journal article" date="2020" name="Nature">
        <title>Giant virus diversity and host interactions through global metagenomics.</title>
        <authorList>
            <person name="Schulz F."/>
            <person name="Roux S."/>
            <person name="Paez-Espino D."/>
            <person name="Jungbluth S."/>
            <person name="Walsh D.A."/>
            <person name="Denef V.J."/>
            <person name="McMahon K.D."/>
            <person name="Konstantinidis K.T."/>
            <person name="Eloe-Fadrosh E.A."/>
            <person name="Kyrpides N.C."/>
            <person name="Woyke T."/>
        </authorList>
    </citation>
    <scope>NUCLEOTIDE SEQUENCE</scope>
    <source>
        <strain evidence="2">GVMAG-M-3300020166-18</strain>
    </source>
</reference>
<keyword evidence="1" id="KW-0472">Membrane</keyword>
<proteinExistence type="predicted"/>
<feature type="transmembrane region" description="Helical" evidence="1">
    <location>
        <begin position="100"/>
        <end position="127"/>
    </location>
</feature>
<protein>
    <submittedName>
        <fullName evidence="2">Uncharacterized protein</fullName>
    </submittedName>
</protein>
<organism evidence="2">
    <name type="scientific">viral metagenome</name>
    <dbReference type="NCBI Taxonomy" id="1070528"/>
    <lineage>
        <taxon>unclassified sequences</taxon>
        <taxon>metagenomes</taxon>
        <taxon>organismal metagenomes</taxon>
    </lineage>
</organism>
<evidence type="ECO:0000256" key="1">
    <source>
        <dbReference type="SAM" id="Phobius"/>
    </source>
</evidence>
<keyword evidence="1" id="KW-1133">Transmembrane helix</keyword>